<evidence type="ECO:0000313" key="3">
    <source>
        <dbReference type="WBParaSite" id="SSLN_0000280801-mRNA-1"/>
    </source>
</evidence>
<accession>A0A183SES3</accession>
<reference evidence="1 2" key="2">
    <citation type="submission" date="2018-11" db="EMBL/GenBank/DDBJ databases">
        <authorList>
            <consortium name="Pathogen Informatics"/>
        </authorList>
    </citation>
    <scope>NUCLEOTIDE SEQUENCE [LARGE SCALE GENOMIC DNA]</scope>
    <source>
        <strain evidence="1 2">NST_G2</strain>
    </source>
</reference>
<sequence>MYSFTGTRPSAVRVISDLLNGRECSGSSNVRKAPFNRPSLNVALSLGNFVTTFSKDELEAQEKVRDGLSEPVSDAIIVAPCGLAF</sequence>
<evidence type="ECO:0000313" key="1">
    <source>
        <dbReference type="EMBL" id="VDL89106.1"/>
    </source>
</evidence>
<organism evidence="3">
    <name type="scientific">Schistocephalus solidus</name>
    <name type="common">Tapeworm</name>
    <dbReference type="NCBI Taxonomy" id="70667"/>
    <lineage>
        <taxon>Eukaryota</taxon>
        <taxon>Metazoa</taxon>
        <taxon>Spiralia</taxon>
        <taxon>Lophotrochozoa</taxon>
        <taxon>Platyhelminthes</taxon>
        <taxon>Cestoda</taxon>
        <taxon>Eucestoda</taxon>
        <taxon>Diphyllobothriidea</taxon>
        <taxon>Diphyllobothriidae</taxon>
        <taxon>Schistocephalus</taxon>
    </lineage>
</organism>
<dbReference type="WBParaSite" id="SSLN_0000280801-mRNA-1">
    <property type="protein sequence ID" value="SSLN_0000280801-mRNA-1"/>
    <property type="gene ID" value="SSLN_0000280801"/>
</dbReference>
<proteinExistence type="predicted"/>
<keyword evidence="2" id="KW-1185">Reference proteome</keyword>
<dbReference type="AlphaFoldDB" id="A0A183SES3"/>
<dbReference type="EMBL" id="UYSU01032319">
    <property type="protein sequence ID" value="VDL89106.1"/>
    <property type="molecule type" value="Genomic_DNA"/>
</dbReference>
<evidence type="ECO:0000313" key="2">
    <source>
        <dbReference type="Proteomes" id="UP000275846"/>
    </source>
</evidence>
<reference evidence="3" key="1">
    <citation type="submission" date="2016-06" db="UniProtKB">
        <authorList>
            <consortium name="WormBaseParasite"/>
        </authorList>
    </citation>
    <scope>IDENTIFICATION</scope>
</reference>
<protein>
    <submittedName>
        <fullName evidence="3">DEAD domain-containing protein</fullName>
    </submittedName>
</protein>
<gene>
    <name evidence="1" type="ORF">SSLN_LOCUS2721</name>
</gene>
<dbReference type="Proteomes" id="UP000275846">
    <property type="component" value="Unassembled WGS sequence"/>
</dbReference>
<name>A0A183SES3_SCHSO</name>